<evidence type="ECO:0000259" key="2">
    <source>
        <dbReference type="Pfam" id="PF07000"/>
    </source>
</evidence>
<dbReference type="InterPro" id="IPR010733">
    <property type="entry name" value="DUF1308"/>
</dbReference>
<evidence type="ECO:0008006" key="5">
    <source>
        <dbReference type="Google" id="ProtNLM"/>
    </source>
</evidence>
<name>A0AAW2IBR6_9NEOP</name>
<feature type="domain" description="DUF5614" evidence="3">
    <location>
        <begin position="4"/>
        <end position="183"/>
    </location>
</feature>
<dbReference type="AlphaFoldDB" id="A0AAW2IBR6"/>
<evidence type="ECO:0000259" key="3">
    <source>
        <dbReference type="Pfam" id="PF18474"/>
    </source>
</evidence>
<dbReference type="Pfam" id="PF07000">
    <property type="entry name" value="DUF1308"/>
    <property type="match status" value="1"/>
</dbReference>
<dbReference type="InterPro" id="IPR041076">
    <property type="entry name" value="DUF5614"/>
</dbReference>
<sequence>MDKSELVEARISEASEILKRLSLINIDGASKLKNKINQEISFLKKCLINNTLKDEHLICSNLTHLEAVAVQLFNFENVCVGIMSNKVLNTGNQRKKICVDLILYGGSVWMKVIARNRKALTLVSNGDCSFGQKSIIDQALEFMECSKQHIYYFKPPTVIFYFANGIENFLADNLRRIGIKVEEKLDSPDLKYASSSLCRQEENLKKMSVKDIKMIQNVNLIKEISVKRLNLGVTTLIAYVSALTNGGCHNDFQSEILKKHAEWERARPVKPILDKVFAGKELYCCETAVKNFKDILDVLGGKGECERGRELLERIIVIEDHPTTKLKAGGKIKERSLAIFGTGEYLKAITVTANHSFIRSALNKGVYFEVFLHESRALTEGKELPA</sequence>
<accession>A0AAW2IBR6</accession>
<dbReference type="PANTHER" id="PTHR13379:SF0">
    <property type="entry name" value="UPF0415 PROTEIN C7ORF25"/>
    <property type="match status" value="1"/>
</dbReference>
<feature type="domain" description="DUF1308" evidence="2">
    <location>
        <begin position="229"/>
        <end position="385"/>
    </location>
</feature>
<comment type="similarity">
    <text evidence="1">Belongs to the UPF0415 family.</text>
</comment>
<comment type="caution">
    <text evidence="4">The sequence shown here is derived from an EMBL/GenBank/DDBJ whole genome shotgun (WGS) entry which is preliminary data.</text>
</comment>
<organism evidence="4">
    <name type="scientific">Menopon gallinae</name>
    <name type="common">poultry shaft louse</name>
    <dbReference type="NCBI Taxonomy" id="328185"/>
    <lineage>
        <taxon>Eukaryota</taxon>
        <taxon>Metazoa</taxon>
        <taxon>Ecdysozoa</taxon>
        <taxon>Arthropoda</taxon>
        <taxon>Hexapoda</taxon>
        <taxon>Insecta</taxon>
        <taxon>Pterygota</taxon>
        <taxon>Neoptera</taxon>
        <taxon>Paraneoptera</taxon>
        <taxon>Psocodea</taxon>
        <taxon>Troctomorpha</taxon>
        <taxon>Phthiraptera</taxon>
        <taxon>Amblycera</taxon>
        <taxon>Menoponidae</taxon>
        <taxon>Menopon</taxon>
    </lineage>
</organism>
<dbReference type="PANTHER" id="PTHR13379">
    <property type="entry name" value="UNCHARACTERIZED DUF1308"/>
    <property type="match status" value="1"/>
</dbReference>
<evidence type="ECO:0000313" key="4">
    <source>
        <dbReference type="EMBL" id="KAL0279619.1"/>
    </source>
</evidence>
<evidence type="ECO:0000256" key="1">
    <source>
        <dbReference type="ARBA" id="ARBA00006588"/>
    </source>
</evidence>
<dbReference type="Pfam" id="PF18474">
    <property type="entry name" value="DUF5614"/>
    <property type="match status" value="1"/>
</dbReference>
<proteinExistence type="inferred from homology"/>
<gene>
    <name evidence="4" type="ORF">PYX00_001135</name>
</gene>
<protein>
    <recommendedName>
        <fullName evidence="5">DUF1308 domain-containing protein</fullName>
    </recommendedName>
</protein>
<reference evidence="4" key="1">
    <citation type="journal article" date="2024" name="Gigascience">
        <title>Chromosome-level genome of the poultry shaft louse Menopon gallinae provides insight into the host-switching and adaptive evolution of parasitic lice.</title>
        <authorList>
            <person name="Xu Y."/>
            <person name="Ma L."/>
            <person name="Liu S."/>
            <person name="Liang Y."/>
            <person name="Liu Q."/>
            <person name="He Z."/>
            <person name="Tian L."/>
            <person name="Duan Y."/>
            <person name="Cai W."/>
            <person name="Li H."/>
            <person name="Song F."/>
        </authorList>
    </citation>
    <scope>NUCLEOTIDE SEQUENCE</scope>
    <source>
        <strain evidence="4">Cailab_2023a</strain>
    </source>
</reference>
<dbReference type="EMBL" id="JARGDH010000001">
    <property type="protein sequence ID" value="KAL0279619.1"/>
    <property type="molecule type" value="Genomic_DNA"/>
</dbReference>